<evidence type="ECO:0000256" key="1">
    <source>
        <dbReference type="ARBA" id="ARBA00004184"/>
    </source>
</evidence>
<dbReference type="EMBL" id="KN716223">
    <property type="protein sequence ID" value="KJH49811.1"/>
    <property type="molecule type" value="Genomic_DNA"/>
</dbReference>
<dbReference type="STRING" id="29172.A0A0D8Y5H8"/>
<comment type="subcellular location">
    <subcellularLocation>
        <location evidence="2">Cytoplasm</location>
    </subcellularLocation>
    <subcellularLocation>
        <location evidence="1">Endomembrane system</location>
        <topology evidence="1">Peripheral membrane protein</topology>
    </subcellularLocation>
</comment>
<feature type="domain" description="GRIP" evidence="7">
    <location>
        <begin position="581"/>
        <end position="631"/>
    </location>
</feature>
<evidence type="ECO:0000256" key="5">
    <source>
        <dbReference type="ARBA" id="ARBA00023136"/>
    </source>
</evidence>
<dbReference type="GO" id="GO:0005794">
    <property type="term" value="C:Golgi apparatus"/>
    <property type="evidence" value="ECO:0007669"/>
    <property type="project" value="TreeGrafter"/>
</dbReference>
<keyword evidence="4 6" id="KW-0175">Coiled coil</keyword>
<keyword evidence="9" id="KW-1185">Reference proteome</keyword>
<gene>
    <name evidence="8" type="ORF">DICVIV_04064</name>
</gene>
<evidence type="ECO:0000313" key="8">
    <source>
        <dbReference type="EMBL" id="KJH49811.1"/>
    </source>
</evidence>
<sequence>MNRFFFSDVVRAYKSLDAEKSALQSALDLLTSEKTDDQCKSPAHDETSESGLKAALTTLTRESSRKEAAFLNDKKQLLKENASLKENLSKTHESLLNAEKTVKIQEIEVDREKELLDHGKVVAEMQNRYVKDHQLRETEAKEKEETISQLKARETQLLLQVSTLNKEVRQLRDKDQHAPSIQILKDEMANLKVDHEKELLDAIVKTRNATQLEEQDRSSAKIAELEEKTRHLLEAVARSEEARNDAYEALLRSQSEKAVLSRELSMLNKCQDTEETSDAVSRLQSAVIEIREGRPDFDISSIIGPDPEKARLQSELAKLKDEYDQCKLRLDTLAAYNEKLPLNVEGIHEESFRAVVEQFQGKIQNLIALHAEDKSLHEKASRDLHARILELEQRDELRVVEMRREINSRISEMETEMQKQRSRTVDVLAEKERELEAAKFALASLRNEQGMAPSDPLQASKVVLSRKISSEHKGSRRSVDAISVNSVDGGTDYQPYSIDDYGFPVAGMNESRNIFYEEELLKKEREIQELRQVYFKQSVSHQHSYRLREMEQTILTKELEHHKTIEAMCDEIAKLRNKLALLSTGGEIEYIRNIFVQFIQSSNSSARKSILKAMGMALKLSANELKAIDSR</sequence>
<dbReference type="InterPro" id="IPR051952">
    <property type="entry name" value="Golgi-autophagy_related"/>
</dbReference>
<dbReference type="PANTHER" id="PTHR23157:SF25">
    <property type="entry name" value="GRIP AND COILED-COIL DOMAIN-CONTAINING PROTEIN 1"/>
    <property type="match status" value="1"/>
</dbReference>
<evidence type="ECO:0000256" key="4">
    <source>
        <dbReference type="ARBA" id="ARBA00023054"/>
    </source>
</evidence>
<dbReference type="SMART" id="SM00755">
    <property type="entry name" value="Grip"/>
    <property type="match status" value="1"/>
</dbReference>
<dbReference type="PROSITE" id="PS50913">
    <property type="entry name" value="GRIP"/>
    <property type="match status" value="1"/>
</dbReference>
<keyword evidence="3" id="KW-0963">Cytoplasm</keyword>
<accession>A0A0D8Y5H8</accession>
<reference evidence="8 9" key="1">
    <citation type="submission" date="2013-11" db="EMBL/GenBank/DDBJ databases">
        <title>Draft genome of the bovine lungworm Dictyocaulus viviparus.</title>
        <authorList>
            <person name="Mitreva M."/>
        </authorList>
    </citation>
    <scope>NUCLEOTIDE SEQUENCE [LARGE SCALE GENOMIC DNA]</scope>
    <source>
        <strain evidence="8 9">HannoverDv2000</strain>
    </source>
</reference>
<dbReference type="OrthoDB" id="9898580at2759"/>
<dbReference type="Pfam" id="PF01465">
    <property type="entry name" value="GRIP"/>
    <property type="match status" value="1"/>
</dbReference>
<organism evidence="8 9">
    <name type="scientific">Dictyocaulus viviparus</name>
    <name type="common">Bovine lungworm</name>
    <dbReference type="NCBI Taxonomy" id="29172"/>
    <lineage>
        <taxon>Eukaryota</taxon>
        <taxon>Metazoa</taxon>
        <taxon>Ecdysozoa</taxon>
        <taxon>Nematoda</taxon>
        <taxon>Chromadorea</taxon>
        <taxon>Rhabditida</taxon>
        <taxon>Rhabditina</taxon>
        <taxon>Rhabditomorpha</taxon>
        <taxon>Strongyloidea</taxon>
        <taxon>Metastrongylidae</taxon>
        <taxon>Dictyocaulus</taxon>
    </lineage>
</organism>
<evidence type="ECO:0000256" key="3">
    <source>
        <dbReference type="ARBA" id="ARBA00022490"/>
    </source>
</evidence>
<evidence type="ECO:0000256" key="6">
    <source>
        <dbReference type="SAM" id="Coils"/>
    </source>
</evidence>
<evidence type="ECO:0000259" key="7">
    <source>
        <dbReference type="PROSITE" id="PS50913"/>
    </source>
</evidence>
<dbReference type="AlphaFoldDB" id="A0A0D8Y5H8"/>
<proteinExistence type="predicted"/>
<feature type="coiled-coil region" evidence="6">
    <location>
        <begin position="208"/>
        <end position="257"/>
    </location>
</feature>
<dbReference type="InterPro" id="IPR000237">
    <property type="entry name" value="GRIP_dom"/>
</dbReference>
<dbReference type="Proteomes" id="UP000053766">
    <property type="component" value="Unassembled WGS sequence"/>
</dbReference>
<name>A0A0D8Y5H8_DICVI</name>
<protein>
    <submittedName>
        <fullName evidence="8">GRIP domain protein</fullName>
    </submittedName>
</protein>
<evidence type="ECO:0000256" key="2">
    <source>
        <dbReference type="ARBA" id="ARBA00004496"/>
    </source>
</evidence>
<feature type="coiled-coil region" evidence="6">
    <location>
        <begin position="403"/>
        <end position="448"/>
    </location>
</feature>
<reference evidence="9" key="2">
    <citation type="journal article" date="2016" name="Sci. Rep.">
        <title>Dictyocaulus viviparus genome, variome and transcriptome elucidate lungworm biology and support future intervention.</title>
        <authorList>
            <person name="McNulty S.N."/>
            <person name="Strube C."/>
            <person name="Rosa B.A."/>
            <person name="Martin J.C."/>
            <person name="Tyagi R."/>
            <person name="Choi Y.J."/>
            <person name="Wang Q."/>
            <person name="Hallsworth Pepin K."/>
            <person name="Zhang X."/>
            <person name="Ozersky P."/>
            <person name="Wilson R.K."/>
            <person name="Sternberg P.W."/>
            <person name="Gasser R.B."/>
            <person name="Mitreva M."/>
        </authorList>
    </citation>
    <scope>NUCLEOTIDE SEQUENCE [LARGE SCALE GENOMIC DNA]</scope>
    <source>
        <strain evidence="9">HannoverDv2000</strain>
    </source>
</reference>
<dbReference type="PANTHER" id="PTHR23157">
    <property type="entry name" value="GRIP AND COILED-COIL DOMAIN-CONTAINING PROTEIN 1"/>
    <property type="match status" value="1"/>
</dbReference>
<evidence type="ECO:0000313" key="9">
    <source>
        <dbReference type="Proteomes" id="UP000053766"/>
    </source>
</evidence>
<keyword evidence="5" id="KW-0472">Membrane</keyword>
<feature type="coiled-coil region" evidence="6">
    <location>
        <begin position="61"/>
        <end position="174"/>
    </location>
</feature>